<accession>A0A4Q7L6C4</accession>
<evidence type="ECO:0000313" key="2">
    <source>
        <dbReference type="Proteomes" id="UP000294257"/>
    </source>
</evidence>
<sequence>MVIGALTLAGCGQQESPTITPGGPSTTPTVTAVVKSGSAMLTGMVAAPVRMVMPNLVGRGLQEAQNAMQRAAGNPVFISFSHDATGAKRKQVLDSNWKVCAQNVAAGTPFTQDTRIDFAVVKLAERCP</sequence>
<dbReference type="EMBL" id="SGWQ01000001">
    <property type="protein sequence ID" value="RZS44854.1"/>
    <property type="molecule type" value="Genomic_DNA"/>
</dbReference>
<dbReference type="Gene3D" id="3.30.10.20">
    <property type="match status" value="1"/>
</dbReference>
<proteinExistence type="predicted"/>
<evidence type="ECO:0000313" key="1">
    <source>
        <dbReference type="EMBL" id="RZS44854.1"/>
    </source>
</evidence>
<keyword evidence="2" id="KW-1185">Reference proteome</keyword>
<evidence type="ECO:0008006" key="3">
    <source>
        <dbReference type="Google" id="ProtNLM"/>
    </source>
</evidence>
<gene>
    <name evidence="1" type="ORF">EV193_101734</name>
</gene>
<name>A0A4Q7L6C4_9PSEU</name>
<dbReference type="RefSeq" id="WP_130342479.1">
    <property type="nucleotide sequence ID" value="NZ_SGWQ01000001.1"/>
</dbReference>
<protein>
    <recommendedName>
        <fullName evidence="3">PASTA domain-containing protein</fullName>
    </recommendedName>
</protein>
<dbReference type="AlphaFoldDB" id="A0A4Q7L6C4"/>
<organism evidence="1 2">
    <name type="scientific">Herbihabitans rhizosphaerae</name>
    <dbReference type="NCBI Taxonomy" id="1872711"/>
    <lineage>
        <taxon>Bacteria</taxon>
        <taxon>Bacillati</taxon>
        <taxon>Actinomycetota</taxon>
        <taxon>Actinomycetes</taxon>
        <taxon>Pseudonocardiales</taxon>
        <taxon>Pseudonocardiaceae</taxon>
        <taxon>Herbihabitans</taxon>
    </lineage>
</organism>
<dbReference type="Proteomes" id="UP000294257">
    <property type="component" value="Unassembled WGS sequence"/>
</dbReference>
<dbReference type="OrthoDB" id="4335972at2"/>
<reference evidence="1 2" key="1">
    <citation type="submission" date="2019-02" db="EMBL/GenBank/DDBJ databases">
        <title>Genomic Encyclopedia of Type Strains, Phase IV (KMG-IV): sequencing the most valuable type-strain genomes for metagenomic binning, comparative biology and taxonomic classification.</title>
        <authorList>
            <person name="Goeker M."/>
        </authorList>
    </citation>
    <scope>NUCLEOTIDE SEQUENCE [LARGE SCALE GENOMIC DNA]</scope>
    <source>
        <strain evidence="1 2">DSM 101727</strain>
    </source>
</reference>
<comment type="caution">
    <text evidence="1">The sequence shown here is derived from an EMBL/GenBank/DDBJ whole genome shotgun (WGS) entry which is preliminary data.</text>
</comment>